<proteinExistence type="predicted"/>
<dbReference type="RefSeq" id="WP_176278305.1">
    <property type="nucleotide sequence ID" value="NZ_JABWMH010000001.1"/>
</dbReference>
<organism evidence="2 3">
    <name type="scientific">Parasphingorhabdus flavimaris</name>
    <dbReference type="NCBI Taxonomy" id="266812"/>
    <lineage>
        <taxon>Bacteria</taxon>
        <taxon>Pseudomonadati</taxon>
        <taxon>Pseudomonadota</taxon>
        <taxon>Alphaproteobacteria</taxon>
        <taxon>Sphingomonadales</taxon>
        <taxon>Sphingomonadaceae</taxon>
        <taxon>Parasphingorhabdus</taxon>
    </lineage>
</organism>
<feature type="compositionally biased region" description="Polar residues" evidence="1">
    <location>
        <begin position="294"/>
        <end position="303"/>
    </location>
</feature>
<gene>
    <name evidence="2" type="ORF">HUO14_02550</name>
</gene>
<keyword evidence="3" id="KW-1185">Reference proteome</keyword>
<sequence>MVTADSVRDAGIAAHLAVDPAVLPEPSIYFQDFNFGGTMFDALFGNAEALGGVGAGISDVALEERMALEAEDRKKDDPMDASLIAELGALQREELLAMTTATYTNGQFTMFGITVEEEDLSTAIDDALEDFDAYCDRHNIPEAERASHYTFLMALRAAPPEEQAKMMTERAQSSPEGASEMKGLMEDAEEIGLNRTRTAEVTVGEVAQARELAMDAPEQVVEAAISGTRVQQDAVAVQIDSNEVWINARAAQGYADREIDDLADRRTVESGDELASIFGDVASEGQFADARDTTPATPRNEFNSVPGLG</sequence>
<evidence type="ECO:0000313" key="3">
    <source>
        <dbReference type="Proteomes" id="UP000652427"/>
    </source>
</evidence>
<evidence type="ECO:0000313" key="2">
    <source>
        <dbReference type="EMBL" id="NVD26784.1"/>
    </source>
</evidence>
<comment type="caution">
    <text evidence="2">The sequence shown here is derived from an EMBL/GenBank/DDBJ whole genome shotgun (WGS) entry which is preliminary data.</text>
</comment>
<name>A0ABX2MZA8_9SPHN</name>
<reference evidence="2 3" key="1">
    <citation type="submission" date="2020-06" db="EMBL/GenBank/DDBJ databases">
        <authorList>
            <person name="Kim S.-J."/>
            <person name="Park S.-J."/>
        </authorList>
    </citation>
    <scope>NUCLEOTIDE SEQUENCE [LARGE SCALE GENOMIC DNA]</scope>
    <source>
        <strain evidence="2 3">SW-151</strain>
    </source>
</reference>
<evidence type="ECO:0000256" key="1">
    <source>
        <dbReference type="SAM" id="MobiDB-lite"/>
    </source>
</evidence>
<dbReference type="EMBL" id="JABWMH010000001">
    <property type="protein sequence ID" value="NVD26784.1"/>
    <property type="molecule type" value="Genomic_DNA"/>
</dbReference>
<feature type="region of interest" description="Disordered" evidence="1">
    <location>
        <begin position="284"/>
        <end position="309"/>
    </location>
</feature>
<protein>
    <submittedName>
        <fullName evidence="2">Uncharacterized protein</fullName>
    </submittedName>
</protein>
<accession>A0ABX2MZA8</accession>
<dbReference type="Proteomes" id="UP000652427">
    <property type="component" value="Unassembled WGS sequence"/>
</dbReference>